<dbReference type="WBParaSite" id="EVEC_0000468501-mRNA-1">
    <property type="protein sequence ID" value="EVEC_0000468501-mRNA-1"/>
    <property type="gene ID" value="EVEC_0000468501"/>
</dbReference>
<evidence type="ECO:0000313" key="8">
    <source>
        <dbReference type="WBParaSite" id="EVEC_0000468501-mRNA-1"/>
    </source>
</evidence>
<dbReference type="PANTHER" id="PTHR23044">
    <property type="entry name" value="3'-5' EXONUCLEASE ERI1-RELATED"/>
    <property type="match status" value="1"/>
</dbReference>
<dbReference type="GO" id="GO:0005737">
    <property type="term" value="C:cytoplasm"/>
    <property type="evidence" value="ECO:0007669"/>
    <property type="project" value="TreeGrafter"/>
</dbReference>
<dbReference type="Proteomes" id="UP000274131">
    <property type="component" value="Unassembled WGS sequence"/>
</dbReference>
<dbReference type="STRING" id="51028.A0A158QAC3"/>
<evidence type="ECO:0000313" key="6">
    <source>
        <dbReference type="EMBL" id="VDD89642.1"/>
    </source>
</evidence>
<dbReference type="OrthoDB" id="5775694at2759"/>
<dbReference type="InterPro" id="IPR013520">
    <property type="entry name" value="Ribonucl_H"/>
</dbReference>
<dbReference type="GO" id="GO:0003676">
    <property type="term" value="F:nucleic acid binding"/>
    <property type="evidence" value="ECO:0007669"/>
    <property type="project" value="InterPro"/>
</dbReference>
<keyword evidence="7" id="KW-1185">Reference proteome</keyword>
<evidence type="ECO:0000256" key="1">
    <source>
        <dbReference type="ARBA" id="ARBA00022722"/>
    </source>
</evidence>
<reference evidence="8" key="1">
    <citation type="submission" date="2016-04" db="UniProtKB">
        <authorList>
            <consortium name="WormBaseParasite"/>
        </authorList>
    </citation>
    <scope>IDENTIFICATION</scope>
</reference>
<dbReference type="SMART" id="SM00479">
    <property type="entry name" value="EXOIII"/>
    <property type="match status" value="1"/>
</dbReference>
<evidence type="ECO:0000259" key="5">
    <source>
        <dbReference type="SMART" id="SM00479"/>
    </source>
</evidence>
<keyword evidence="2" id="KW-0378">Hydrolase</keyword>
<dbReference type="InterPro" id="IPR047201">
    <property type="entry name" value="ERI-1_3'hExo-like"/>
</dbReference>
<dbReference type="CDD" id="cd06133">
    <property type="entry name" value="ERI-1_3'hExo_like"/>
    <property type="match status" value="1"/>
</dbReference>
<evidence type="ECO:0000256" key="2">
    <source>
        <dbReference type="ARBA" id="ARBA00022801"/>
    </source>
</evidence>
<keyword evidence="1" id="KW-0540">Nuclease</keyword>
<organism evidence="8">
    <name type="scientific">Enterobius vermicularis</name>
    <name type="common">Human pinworm</name>
    <dbReference type="NCBI Taxonomy" id="51028"/>
    <lineage>
        <taxon>Eukaryota</taxon>
        <taxon>Metazoa</taxon>
        <taxon>Ecdysozoa</taxon>
        <taxon>Nematoda</taxon>
        <taxon>Chromadorea</taxon>
        <taxon>Rhabditida</taxon>
        <taxon>Spirurina</taxon>
        <taxon>Oxyuridomorpha</taxon>
        <taxon>Oxyuroidea</taxon>
        <taxon>Oxyuridae</taxon>
        <taxon>Enterobius</taxon>
    </lineage>
</organism>
<dbReference type="GO" id="GO:0000175">
    <property type="term" value="F:3'-5'-RNA exonuclease activity"/>
    <property type="evidence" value="ECO:0007669"/>
    <property type="project" value="InterPro"/>
</dbReference>
<dbReference type="InterPro" id="IPR012337">
    <property type="entry name" value="RNaseH-like_sf"/>
</dbReference>
<name>A0A158QAC3_ENTVE</name>
<dbReference type="InterPro" id="IPR051274">
    <property type="entry name" value="3-5_Exoribonuclease"/>
</dbReference>
<evidence type="ECO:0000256" key="4">
    <source>
        <dbReference type="SAM" id="MobiDB-lite"/>
    </source>
</evidence>
<evidence type="ECO:0000313" key="7">
    <source>
        <dbReference type="Proteomes" id="UP000274131"/>
    </source>
</evidence>
<feature type="region of interest" description="Disordered" evidence="4">
    <location>
        <begin position="1"/>
        <end position="48"/>
    </location>
</feature>
<dbReference type="InterPro" id="IPR036397">
    <property type="entry name" value="RNaseH_sf"/>
</dbReference>
<reference evidence="6 7" key="2">
    <citation type="submission" date="2018-10" db="EMBL/GenBank/DDBJ databases">
        <authorList>
            <consortium name="Pathogen Informatics"/>
        </authorList>
    </citation>
    <scope>NUCLEOTIDE SEQUENCE [LARGE SCALE GENOMIC DNA]</scope>
</reference>
<accession>A0A158QAC3</accession>
<sequence>MGNIVASLLNSDHDGIPGSEQTCGLSSCSSDSTESHEEQTNLPESRNSRLQAVNTTDDNSLATTNVKQELSNAEKALEVMQTMYRLRTPLLHEKLDQLKIDNRGGRLLIYERLKRYICKHEPRLLNRPNTEGKTERFYDYLIVIDFECTCDESAPEYQHEIIEFPAVLIDVRKQEVVGTFRSYVQPVRYPQLNEFCVKLTGITQETVDKSPTFVRVLTKFYNWLKEKNLDKSTRYAFVTDGPWDIAKFLQMQCLQSEIGVPHIFRHYINIRKCFLNNYYMRGDLAPKITLAKMLSECNMEFVGRPHCGLDDSINIARVVIKMLKDNIEIRVNERLVKGKNVKVKDYARQLSLKTSRFAGSQVPTGKENVESKNRDFPTWREVLPYKNIFVSRDAFISGDYLQ</sequence>
<protein>
    <submittedName>
        <fullName evidence="8">Exonuclease domain-containing protein</fullName>
    </submittedName>
</protein>
<feature type="domain" description="Exonuclease" evidence="5">
    <location>
        <begin position="140"/>
        <end position="328"/>
    </location>
</feature>
<keyword evidence="3" id="KW-0269">Exonuclease</keyword>
<proteinExistence type="predicted"/>
<dbReference type="EMBL" id="UXUI01007844">
    <property type="protein sequence ID" value="VDD89642.1"/>
    <property type="molecule type" value="Genomic_DNA"/>
</dbReference>
<dbReference type="Gene3D" id="3.30.420.10">
    <property type="entry name" value="Ribonuclease H-like superfamily/Ribonuclease H"/>
    <property type="match status" value="1"/>
</dbReference>
<gene>
    <name evidence="6" type="ORF">EVEC_LOCUS4393</name>
</gene>
<dbReference type="Pfam" id="PF00929">
    <property type="entry name" value="RNase_T"/>
    <property type="match status" value="1"/>
</dbReference>
<evidence type="ECO:0000256" key="3">
    <source>
        <dbReference type="ARBA" id="ARBA00022839"/>
    </source>
</evidence>
<dbReference type="SUPFAM" id="SSF53098">
    <property type="entry name" value="Ribonuclease H-like"/>
    <property type="match status" value="1"/>
</dbReference>
<dbReference type="AlphaFoldDB" id="A0A158QAC3"/>
<dbReference type="FunFam" id="3.30.420.10:FF:000034">
    <property type="entry name" value="3'-5' exoribonuclease 1"/>
    <property type="match status" value="1"/>
</dbReference>
<dbReference type="PANTHER" id="PTHR23044:SF61">
    <property type="entry name" value="3'-5' EXORIBONUCLEASE 1-RELATED"/>
    <property type="match status" value="1"/>
</dbReference>